<dbReference type="AlphaFoldDB" id="A0A840XL69"/>
<keyword evidence="4" id="KW-1185">Reference proteome</keyword>
<reference evidence="3 4" key="1">
    <citation type="submission" date="2020-08" db="EMBL/GenBank/DDBJ databases">
        <title>Genomic Encyclopedia of Type Strains, Phase IV (KMG-IV): sequencing the most valuable type-strain genomes for metagenomic binning, comparative biology and taxonomic classification.</title>
        <authorList>
            <person name="Goeker M."/>
        </authorList>
    </citation>
    <scope>NUCLEOTIDE SEQUENCE [LARGE SCALE GENOMIC DNA]</scope>
    <source>
        <strain evidence="3 4">DSM 25895</strain>
    </source>
</reference>
<dbReference type="EMBL" id="JACIJE010000003">
    <property type="protein sequence ID" value="MBB5689268.1"/>
    <property type="molecule type" value="Genomic_DNA"/>
</dbReference>
<dbReference type="PANTHER" id="PTHR43364:SF6">
    <property type="entry name" value="OXIDOREDUCTASE-RELATED"/>
    <property type="match status" value="1"/>
</dbReference>
<dbReference type="InterPro" id="IPR050523">
    <property type="entry name" value="AKR_Detox_Biosynth"/>
</dbReference>
<evidence type="ECO:0000313" key="4">
    <source>
        <dbReference type="Proteomes" id="UP000562254"/>
    </source>
</evidence>
<dbReference type="FunFam" id="3.20.20.100:FF:000004">
    <property type="entry name" value="Oxidoreductase, aldo/keto reductase"/>
    <property type="match status" value="1"/>
</dbReference>
<organism evidence="3 4">
    <name type="scientific">Neoroseomonas alkaliterrae</name>
    <dbReference type="NCBI Taxonomy" id="1452450"/>
    <lineage>
        <taxon>Bacteria</taxon>
        <taxon>Pseudomonadati</taxon>
        <taxon>Pseudomonadota</taxon>
        <taxon>Alphaproteobacteria</taxon>
        <taxon>Acetobacterales</taxon>
        <taxon>Acetobacteraceae</taxon>
        <taxon>Neoroseomonas</taxon>
    </lineage>
</organism>
<dbReference type="Proteomes" id="UP000562254">
    <property type="component" value="Unassembled WGS sequence"/>
</dbReference>
<comment type="caution">
    <text evidence="3">The sequence shown here is derived from an EMBL/GenBank/DDBJ whole genome shotgun (WGS) entry which is preliminary data.</text>
</comment>
<dbReference type="Gene3D" id="3.20.20.100">
    <property type="entry name" value="NADP-dependent oxidoreductase domain"/>
    <property type="match status" value="1"/>
</dbReference>
<evidence type="ECO:0000259" key="2">
    <source>
        <dbReference type="Pfam" id="PF00248"/>
    </source>
</evidence>
<evidence type="ECO:0000313" key="3">
    <source>
        <dbReference type="EMBL" id="MBB5689268.1"/>
    </source>
</evidence>
<dbReference type="PANTHER" id="PTHR43364">
    <property type="entry name" value="NADH-SPECIFIC METHYLGLYOXAL REDUCTASE-RELATED"/>
    <property type="match status" value="1"/>
</dbReference>
<evidence type="ECO:0000256" key="1">
    <source>
        <dbReference type="ARBA" id="ARBA00023002"/>
    </source>
</evidence>
<accession>A0A840XL69</accession>
<dbReference type="Pfam" id="PF00248">
    <property type="entry name" value="Aldo_ket_red"/>
    <property type="match status" value="1"/>
</dbReference>
<name>A0A840XL69_9PROT</name>
<feature type="domain" description="NADP-dependent oxidoreductase" evidence="2">
    <location>
        <begin position="16"/>
        <end position="314"/>
    </location>
</feature>
<protein>
    <submittedName>
        <fullName evidence="3">Aryl-alcohol dehydrogenase-like predicted oxidoreductase</fullName>
    </submittedName>
</protein>
<dbReference type="SUPFAM" id="SSF51430">
    <property type="entry name" value="NAD(P)-linked oxidoreductase"/>
    <property type="match status" value="1"/>
</dbReference>
<dbReference type="GO" id="GO:0005829">
    <property type="term" value="C:cytosol"/>
    <property type="evidence" value="ECO:0007669"/>
    <property type="project" value="TreeGrafter"/>
</dbReference>
<keyword evidence="1" id="KW-0560">Oxidoreductase</keyword>
<sequence length="316" mass="33138">MQMRALGRSGLSVPPVVFGGNVFGWTADRAMSFRLLDACLERGLVAIDTADVYSAWAPGHSGGESETIIGEWLKARPGAREKVLILTKCGMEMPGQGKGLSPAWIATACEASLRRLGIERIDLYQAHKDDESVPLAETLGAFARLIEAGKVRAIGSSNYTAARLKAALDLSAAQGLPRFESHQPVYNLMDRGIEADLLPLCRAEGVGVITYSALASGFLTGKYRSEADLGKSVRGPRSVAKHMGPKGERVLAALDAAARRHGVGPAAIALAWQIARPGITAPIASATSPEQLAELARAADVALGAEEMAALDAASA</sequence>
<proteinExistence type="predicted"/>
<gene>
    <name evidence="3" type="ORF">FHS88_001393</name>
</gene>
<dbReference type="GO" id="GO:0016491">
    <property type="term" value="F:oxidoreductase activity"/>
    <property type="evidence" value="ECO:0007669"/>
    <property type="project" value="UniProtKB-KW"/>
</dbReference>
<dbReference type="RefSeq" id="WP_184482854.1">
    <property type="nucleotide sequence ID" value="NZ_JAAEDJ010000046.1"/>
</dbReference>
<dbReference type="InterPro" id="IPR036812">
    <property type="entry name" value="NAD(P)_OxRdtase_dom_sf"/>
</dbReference>
<dbReference type="InterPro" id="IPR023210">
    <property type="entry name" value="NADP_OxRdtase_dom"/>
</dbReference>
<dbReference type="CDD" id="cd19081">
    <property type="entry name" value="AKR_AKR9C1"/>
    <property type="match status" value="1"/>
</dbReference>